<evidence type="ECO:0008006" key="8">
    <source>
        <dbReference type="Google" id="ProtNLM"/>
    </source>
</evidence>
<evidence type="ECO:0000259" key="5">
    <source>
        <dbReference type="PROSITE" id="PS50948"/>
    </source>
</evidence>
<reference evidence="6" key="1">
    <citation type="submission" date="2025-08" db="UniProtKB">
        <authorList>
            <consortium name="Ensembl"/>
        </authorList>
    </citation>
    <scope>IDENTIFICATION</scope>
</reference>
<dbReference type="InterPro" id="IPR003609">
    <property type="entry name" value="Pan_app"/>
</dbReference>
<proteinExistence type="predicted"/>
<reference evidence="6" key="2">
    <citation type="submission" date="2025-09" db="UniProtKB">
        <authorList>
            <consortium name="Ensembl"/>
        </authorList>
    </citation>
    <scope>IDENTIFICATION</scope>
</reference>
<evidence type="ECO:0000256" key="1">
    <source>
        <dbReference type="ARBA" id="ARBA00022572"/>
    </source>
</evidence>
<dbReference type="SUPFAM" id="SSF57414">
    <property type="entry name" value="Hairpin loop containing domain-like"/>
    <property type="match status" value="1"/>
</dbReference>
<dbReference type="InterPro" id="IPR038178">
    <property type="entry name" value="Kringle_sf"/>
</dbReference>
<comment type="caution">
    <text evidence="3">Lacks conserved residue(s) required for the propagation of feature annotation.</text>
</comment>
<evidence type="ECO:0000313" key="7">
    <source>
        <dbReference type="Proteomes" id="UP000264800"/>
    </source>
</evidence>
<evidence type="ECO:0000313" key="6">
    <source>
        <dbReference type="Ensembl" id="ENSKMAP00000000236.1"/>
    </source>
</evidence>
<dbReference type="InterPro" id="IPR000001">
    <property type="entry name" value="Kringle"/>
</dbReference>
<feature type="domain" description="Apple" evidence="5">
    <location>
        <begin position="23"/>
        <end position="103"/>
    </location>
</feature>
<dbReference type="FunFam" id="3.50.4.10:FF:000027">
    <property type="entry name" value="Plasminogen"/>
    <property type="match status" value="1"/>
</dbReference>
<dbReference type="AlphaFoldDB" id="A0A3Q2Z9K7"/>
<dbReference type="PROSITE" id="PS50070">
    <property type="entry name" value="KRINGLE_2"/>
    <property type="match status" value="1"/>
</dbReference>
<feature type="domain" description="Kringle" evidence="4">
    <location>
        <begin position="107"/>
        <end position="141"/>
    </location>
</feature>
<organism evidence="6 7">
    <name type="scientific">Kryptolebias marmoratus</name>
    <name type="common">Mangrove killifish</name>
    <name type="synonym">Rivulus marmoratus</name>
    <dbReference type="NCBI Taxonomy" id="37003"/>
    <lineage>
        <taxon>Eukaryota</taxon>
        <taxon>Metazoa</taxon>
        <taxon>Chordata</taxon>
        <taxon>Craniata</taxon>
        <taxon>Vertebrata</taxon>
        <taxon>Euteleostomi</taxon>
        <taxon>Actinopterygii</taxon>
        <taxon>Neopterygii</taxon>
        <taxon>Teleostei</taxon>
        <taxon>Neoteleostei</taxon>
        <taxon>Acanthomorphata</taxon>
        <taxon>Ovalentaria</taxon>
        <taxon>Atherinomorphae</taxon>
        <taxon>Cyprinodontiformes</taxon>
        <taxon>Rivulidae</taxon>
        <taxon>Kryptolebias</taxon>
    </lineage>
</organism>
<evidence type="ECO:0000256" key="3">
    <source>
        <dbReference type="PROSITE-ProRule" id="PRU00121"/>
    </source>
</evidence>
<dbReference type="PROSITE" id="PS50948">
    <property type="entry name" value="PAN"/>
    <property type="match status" value="1"/>
</dbReference>
<dbReference type="Pfam" id="PF00024">
    <property type="entry name" value="PAN_1"/>
    <property type="match status" value="1"/>
</dbReference>
<dbReference type="Gene3D" id="3.50.4.10">
    <property type="entry name" value="Hepatocyte Growth Factor"/>
    <property type="match status" value="1"/>
</dbReference>
<evidence type="ECO:0000256" key="2">
    <source>
        <dbReference type="ARBA" id="ARBA00023157"/>
    </source>
</evidence>
<accession>A0A3Q2Z9K7</accession>
<dbReference type="CDD" id="cd01099">
    <property type="entry name" value="PAN_AP_HGF"/>
    <property type="match status" value="1"/>
</dbReference>
<name>A0A3Q2Z9K7_KRYMA</name>
<dbReference type="InterPro" id="IPR013806">
    <property type="entry name" value="Kringle-like"/>
</dbReference>
<evidence type="ECO:0000259" key="4">
    <source>
        <dbReference type="PROSITE" id="PS50070"/>
    </source>
</evidence>
<dbReference type="GeneTree" id="ENSGT00940000155208"/>
<dbReference type="SUPFAM" id="SSF57440">
    <property type="entry name" value="Kringle-like"/>
    <property type="match status" value="1"/>
</dbReference>
<sequence>MQHHETSHSEYVFELICFLFPVCGTDVDGYSKTEGAWVLSLNKRMYFVNTLAECATKCDVETAFTCKAFAYIEKDQECWTAAANSKTELVLRRQSSALYEKKKYLLECINGTGTEYRGTKSKTKSGKLCQRWDAKLPHRPK</sequence>
<keyword evidence="1 3" id="KW-0420">Kringle</keyword>
<keyword evidence="2" id="KW-1015">Disulfide bond</keyword>
<keyword evidence="7" id="KW-1185">Reference proteome</keyword>
<dbReference type="SMART" id="SM00473">
    <property type="entry name" value="PAN_AP"/>
    <property type="match status" value="1"/>
</dbReference>
<dbReference type="STRING" id="37003.ENSKMAP00000000236"/>
<dbReference type="Ensembl" id="ENSKMAT00000000260.1">
    <property type="protein sequence ID" value="ENSKMAP00000000236.1"/>
    <property type="gene ID" value="ENSKMAG00000000182.1"/>
</dbReference>
<dbReference type="Gene3D" id="2.40.20.10">
    <property type="entry name" value="Plasminogen Kringle 4"/>
    <property type="match status" value="1"/>
</dbReference>
<dbReference type="OMA" id="CKAFAYI"/>
<dbReference type="Proteomes" id="UP000264800">
    <property type="component" value="Unplaced"/>
</dbReference>
<protein>
    <recommendedName>
        <fullName evidence="8">Apple domain-containing protein</fullName>
    </recommendedName>
</protein>